<reference evidence="15" key="1">
    <citation type="journal article" date="2020" name="mSystems">
        <title>Genome- and Community-Level Interaction Insights into Carbon Utilization and Element Cycling Functions of Hydrothermarchaeota in Hydrothermal Sediment.</title>
        <authorList>
            <person name="Zhou Z."/>
            <person name="Liu Y."/>
            <person name="Xu W."/>
            <person name="Pan J."/>
            <person name="Luo Z.H."/>
            <person name="Li M."/>
        </authorList>
    </citation>
    <scope>NUCLEOTIDE SEQUENCE [LARGE SCALE GENOMIC DNA]</scope>
    <source>
        <strain evidence="15">SpSt-853</strain>
    </source>
</reference>
<evidence type="ECO:0000256" key="10">
    <source>
        <dbReference type="PROSITE-ProRule" id="PRU01360"/>
    </source>
</evidence>
<evidence type="ECO:0000256" key="4">
    <source>
        <dbReference type="ARBA" id="ARBA00022692"/>
    </source>
</evidence>
<dbReference type="InterPro" id="IPR039426">
    <property type="entry name" value="TonB-dep_rcpt-like"/>
</dbReference>
<dbReference type="InterPro" id="IPR000531">
    <property type="entry name" value="Beta-barrel_TonB"/>
</dbReference>
<dbReference type="GO" id="GO:0009279">
    <property type="term" value="C:cell outer membrane"/>
    <property type="evidence" value="ECO:0007669"/>
    <property type="project" value="UniProtKB-SubCell"/>
</dbReference>
<evidence type="ECO:0000256" key="9">
    <source>
        <dbReference type="ARBA" id="ARBA00023237"/>
    </source>
</evidence>
<evidence type="ECO:0000313" key="15">
    <source>
        <dbReference type="EMBL" id="HGZ12278.1"/>
    </source>
</evidence>
<evidence type="ECO:0000256" key="3">
    <source>
        <dbReference type="ARBA" id="ARBA00022452"/>
    </source>
</evidence>
<gene>
    <name evidence="15" type="ORF">ENW48_08665</name>
</gene>
<evidence type="ECO:0000256" key="8">
    <source>
        <dbReference type="ARBA" id="ARBA00023170"/>
    </source>
</evidence>
<evidence type="ECO:0000259" key="13">
    <source>
        <dbReference type="Pfam" id="PF00593"/>
    </source>
</evidence>
<evidence type="ECO:0000256" key="6">
    <source>
        <dbReference type="ARBA" id="ARBA00023077"/>
    </source>
</evidence>
<dbReference type="InterPro" id="IPR037066">
    <property type="entry name" value="Plug_dom_sf"/>
</dbReference>
<dbReference type="CDD" id="cd01347">
    <property type="entry name" value="ligand_gated_channel"/>
    <property type="match status" value="1"/>
</dbReference>
<evidence type="ECO:0000259" key="14">
    <source>
        <dbReference type="Pfam" id="PF07715"/>
    </source>
</evidence>
<dbReference type="InterPro" id="IPR012910">
    <property type="entry name" value="Plug_dom"/>
</dbReference>
<keyword evidence="7 10" id="KW-0472">Membrane</keyword>
<dbReference type="Pfam" id="PF00593">
    <property type="entry name" value="TonB_dep_Rec_b-barrel"/>
    <property type="match status" value="1"/>
</dbReference>
<evidence type="ECO:0000256" key="1">
    <source>
        <dbReference type="ARBA" id="ARBA00004571"/>
    </source>
</evidence>
<name>A0A7C5EQQ8_9BACT</name>
<sequence>MSGRLAILRHKEGSVMIGRLCLTLAAAALGLFLAITPGAAQSPPADKVEVMDELVISATRTERLRSLVPVSVTVITREEIAASPERNLDEILRQQIGVDLSRRTGIAIGIPGRLDLRGVPGPNRTLVLVDGFPLNGSGTGFVNLQQIPLEAIERVEIIRGPYSCLYGANALGGVINIITRRGQGRPEVGVQAGVGNQSWHQTALQASGGGPRGNFFAYGDRRRTDNYWFSDFELKESFNRATGQSTLEEIPSFNRSYEDWRYIGTYSVGFSPTTWGTLHTRFYKNFTGLGRTENLTPNRDEQTRGEVYFGGLTLASAPHENLSLLVRGYARQSTDQLWSETSFLETIFIPLPPGRFVTIPRFGPGYFRAVYRDFYVEGQSTLHLGEYHTLTAGFDVLRVQAQFDPVIHADTKALFPGSAAADEGITTFGFYLQDEFRWGRLSVIPGLRVDKHSLFSAVLSPKLGVTYRLFDHTTLRASAGRAYRAPSVTELFRPEWNLNPFIRLRPNPNLKPEYIWSVDGGIEHYLTPTLRLTLDGFYNDMKDFIVTPAVRGNGVSSSIRTCPPPGRRGWRPRRNGGSIPGSPCSAITPSSSPMTRKTTPASRTCRITSSIWGSG</sequence>
<keyword evidence="9 10" id="KW-0998">Cell outer membrane</keyword>
<evidence type="ECO:0000256" key="12">
    <source>
        <dbReference type="SAM" id="MobiDB-lite"/>
    </source>
</evidence>
<dbReference type="AlphaFoldDB" id="A0A7C5EQQ8"/>
<dbReference type="InterPro" id="IPR036942">
    <property type="entry name" value="Beta-barrel_TonB_sf"/>
</dbReference>
<keyword evidence="5" id="KW-0732">Signal</keyword>
<dbReference type="PROSITE" id="PS52016">
    <property type="entry name" value="TONB_DEPENDENT_REC_3"/>
    <property type="match status" value="1"/>
</dbReference>
<evidence type="ECO:0000256" key="11">
    <source>
        <dbReference type="RuleBase" id="RU003357"/>
    </source>
</evidence>
<evidence type="ECO:0000256" key="5">
    <source>
        <dbReference type="ARBA" id="ARBA00022729"/>
    </source>
</evidence>
<dbReference type="GO" id="GO:0044718">
    <property type="term" value="P:siderophore transmembrane transport"/>
    <property type="evidence" value="ECO:0007669"/>
    <property type="project" value="TreeGrafter"/>
</dbReference>
<dbReference type="Pfam" id="PF07715">
    <property type="entry name" value="Plug"/>
    <property type="match status" value="1"/>
</dbReference>
<dbReference type="PANTHER" id="PTHR30069:SF29">
    <property type="entry name" value="HEMOGLOBIN AND HEMOGLOBIN-HAPTOGLOBIN-BINDING PROTEIN 1-RELATED"/>
    <property type="match status" value="1"/>
</dbReference>
<feature type="domain" description="TonB-dependent receptor plug" evidence="14">
    <location>
        <begin position="68"/>
        <end position="174"/>
    </location>
</feature>
<feature type="domain" description="TonB-dependent receptor-like beta-barrel" evidence="13">
    <location>
        <begin position="256"/>
        <end position="553"/>
    </location>
</feature>
<dbReference type="Gene3D" id="2.40.170.20">
    <property type="entry name" value="TonB-dependent receptor, beta-barrel domain"/>
    <property type="match status" value="1"/>
</dbReference>
<keyword evidence="8 15" id="KW-0675">Receptor</keyword>
<comment type="similarity">
    <text evidence="10 11">Belongs to the TonB-dependent receptor family.</text>
</comment>
<protein>
    <submittedName>
        <fullName evidence="15">TonB-dependent receptor</fullName>
    </submittedName>
</protein>
<dbReference type="PANTHER" id="PTHR30069">
    <property type="entry name" value="TONB-DEPENDENT OUTER MEMBRANE RECEPTOR"/>
    <property type="match status" value="1"/>
</dbReference>
<dbReference type="EMBL" id="DTKJ01000059">
    <property type="protein sequence ID" value="HGZ12278.1"/>
    <property type="molecule type" value="Genomic_DNA"/>
</dbReference>
<dbReference type="Gene3D" id="2.170.130.10">
    <property type="entry name" value="TonB-dependent receptor, plug domain"/>
    <property type="match status" value="1"/>
</dbReference>
<keyword evidence="6 11" id="KW-0798">TonB box</keyword>
<comment type="caution">
    <text evidence="15">The sequence shown here is derived from an EMBL/GenBank/DDBJ whole genome shotgun (WGS) entry which is preliminary data.</text>
</comment>
<evidence type="ECO:0000256" key="2">
    <source>
        <dbReference type="ARBA" id="ARBA00022448"/>
    </source>
</evidence>
<dbReference type="GO" id="GO:0015344">
    <property type="term" value="F:siderophore uptake transmembrane transporter activity"/>
    <property type="evidence" value="ECO:0007669"/>
    <property type="project" value="TreeGrafter"/>
</dbReference>
<comment type="subcellular location">
    <subcellularLocation>
        <location evidence="1 10">Cell outer membrane</location>
        <topology evidence="1 10">Multi-pass membrane protein</topology>
    </subcellularLocation>
</comment>
<feature type="region of interest" description="Disordered" evidence="12">
    <location>
        <begin position="555"/>
        <end position="601"/>
    </location>
</feature>
<feature type="compositionally biased region" description="Polar residues" evidence="12">
    <location>
        <begin position="585"/>
        <end position="601"/>
    </location>
</feature>
<organism evidence="15">
    <name type="scientific">Desulfobacca acetoxidans</name>
    <dbReference type="NCBI Taxonomy" id="60893"/>
    <lineage>
        <taxon>Bacteria</taxon>
        <taxon>Pseudomonadati</taxon>
        <taxon>Thermodesulfobacteriota</taxon>
        <taxon>Desulfobaccia</taxon>
        <taxon>Desulfobaccales</taxon>
        <taxon>Desulfobaccaceae</taxon>
        <taxon>Desulfobacca</taxon>
    </lineage>
</organism>
<evidence type="ECO:0000256" key="7">
    <source>
        <dbReference type="ARBA" id="ARBA00023136"/>
    </source>
</evidence>
<dbReference type="SUPFAM" id="SSF56935">
    <property type="entry name" value="Porins"/>
    <property type="match status" value="1"/>
</dbReference>
<keyword evidence="3 10" id="KW-1134">Transmembrane beta strand</keyword>
<proteinExistence type="inferred from homology"/>
<keyword evidence="2 10" id="KW-0813">Transport</keyword>
<keyword evidence="4 10" id="KW-0812">Transmembrane</keyword>
<accession>A0A7C5EQQ8</accession>